<dbReference type="SUPFAM" id="SSF51905">
    <property type="entry name" value="FAD/NAD(P)-binding domain"/>
    <property type="match status" value="1"/>
</dbReference>
<dbReference type="Pfam" id="PF01494">
    <property type="entry name" value="FAD_binding_3"/>
    <property type="match status" value="1"/>
</dbReference>
<evidence type="ECO:0000256" key="1">
    <source>
        <dbReference type="ARBA" id="ARBA00007992"/>
    </source>
</evidence>
<comment type="similarity">
    <text evidence="1">Belongs to the paxM FAD-dependent monooxygenase family.</text>
</comment>
<dbReference type="STRING" id="1182545.A0A072PHP5"/>
<organism evidence="7 8">
    <name type="scientific">Exophiala aquamarina CBS 119918</name>
    <dbReference type="NCBI Taxonomy" id="1182545"/>
    <lineage>
        <taxon>Eukaryota</taxon>
        <taxon>Fungi</taxon>
        <taxon>Dikarya</taxon>
        <taxon>Ascomycota</taxon>
        <taxon>Pezizomycotina</taxon>
        <taxon>Eurotiomycetes</taxon>
        <taxon>Chaetothyriomycetidae</taxon>
        <taxon>Chaetothyriales</taxon>
        <taxon>Herpotrichiellaceae</taxon>
        <taxon>Exophiala</taxon>
    </lineage>
</organism>
<name>A0A072PHP5_9EURO</name>
<dbReference type="InterPro" id="IPR002938">
    <property type="entry name" value="FAD-bd"/>
</dbReference>
<keyword evidence="3" id="KW-0274">FAD</keyword>
<evidence type="ECO:0000256" key="3">
    <source>
        <dbReference type="ARBA" id="ARBA00022827"/>
    </source>
</evidence>
<accession>A0A072PHP5</accession>
<evidence type="ECO:0000313" key="8">
    <source>
        <dbReference type="Proteomes" id="UP000027920"/>
    </source>
</evidence>
<keyword evidence="8" id="KW-1185">Reference proteome</keyword>
<comment type="caution">
    <text evidence="7">The sequence shown here is derived from an EMBL/GenBank/DDBJ whole genome shotgun (WGS) entry which is preliminary data.</text>
</comment>
<dbReference type="PANTHER" id="PTHR13789:SF147">
    <property type="entry name" value="PUTATIVE (AFU_ORTHOLOGUE AFUA_2G01950)-RELATED"/>
    <property type="match status" value="1"/>
</dbReference>
<dbReference type="EMBL" id="AMGV01000003">
    <property type="protein sequence ID" value="KEF59386.1"/>
    <property type="molecule type" value="Genomic_DNA"/>
</dbReference>
<dbReference type="AlphaFoldDB" id="A0A072PHP5"/>
<evidence type="ECO:0000256" key="5">
    <source>
        <dbReference type="ARBA" id="ARBA00023033"/>
    </source>
</evidence>
<dbReference type="GeneID" id="25279163"/>
<dbReference type="InterPro" id="IPR050493">
    <property type="entry name" value="FAD-dep_Monooxygenase_BioMet"/>
</dbReference>
<keyword evidence="5" id="KW-0503">Monooxygenase</keyword>
<dbReference type="GO" id="GO:0004497">
    <property type="term" value="F:monooxygenase activity"/>
    <property type="evidence" value="ECO:0007669"/>
    <property type="project" value="UniProtKB-KW"/>
</dbReference>
<dbReference type="OrthoDB" id="420606at2759"/>
<dbReference type="PANTHER" id="PTHR13789">
    <property type="entry name" value="MONOOXYGENASE"/>
    <property type="match status" value="1"/>
</dbReference>
<evidence type="ECO:0000313" key="7">
    <source>
        <dbReference type="EMBL" id="KEF59386.1"/>
    </source>
</evidence>
<evidence type="ECO:0000256" key="4">
    <source>
        <dbReference type="ARBA" id="ARBA00023002"/>
    </source>
</evidence>
<sequence>MSRQRRNVHVGLCGGGLGGLMAAIALARGGAQVTVLEAAAELGEIGAGIQMTPNVARFLQRWGISDIIGANLVQCERINIRAADGSLIAFSDFKRILRDYGFPWWVVNRYHLLAGLAESCKRHGVEIVLDARVDEIVFSDDVDSKVSVVTEKGARHAFDLLVGSDGVKSVVRKKLFPDVKPTALTMNAAYRAVIPYEEVFAKIPEAKSVLGNNIDVWTAPGSYFISYPMTAGTDFNAVLSHHTRDNHIVEDVEEADMVELRESFEHYDPIVQKIIHLIPESKRWPLLMTGPLESWSNKVKNVVLMGDAAHSMVNHLAQGAATSMEDGVFLGRVISDVVRGILSLPEAVEIYEKTRMPRAWTKQQVSFTSGQATFAAEPELSRRNLASRIETHGYFKNPVDPAHPPPAYRSWNLWGYPDSVPGVYAYDAESDADNAVCEFLGKQGPVDPTTRVSQRLREKWWSWSVVEAEDAQRGEKSKL</sequence>
<dbReference type="SUPFAM" id="SSF54373">
    <property type="entry name" value="FAD-linked reductases, C-terminal domain"/>
    <property type="match status" value="1"/>
</dbReference>
<dbReference type="RefSeq" id="XP_013261976.1">
    <property type="nucleotide sequence ID" value="XM_013406522.1"/>
</dbReference>
<evidence type="ECO:0000259" key="6">
    <source>
        <dbReference type="Pfam" id="PF01494"/>
    </source>
</evidence>
<evidence type="ECO:0000256" key="2">
    <source>
        <dbReference type="ARBA" id="ARBA00022630"/>
    </source>
</evidence>
<dbReference type="GO" id="GO:0071949">
    <property type="term" value="F:FAD binding"/>
    <property type="evidence" value="ECO:0007669"/>
    <property type="project" value="InterPro"/>
</dbReference>
<feature type="domain" description="FAD-binding" evidence="6">
    <location>
        <begin position="8"/>
        <end position="361"/>
    </location>
</feature>
<dbReference type="InterPro" id="IPR036188">
    <property type="entry name" value="FAD/NAD-bd_sf"/>
</dbReference>
<keyword evidence="2" id="KW-0285">Flavoprotein</keyword>
<gene>
    <name evidence="7" type="ORF">A1O9_04230</name>
</gene>
<protein>
    <recommendedName>
        <fullName evidence="6">FAD-binding domain-containing protein</fullName>
    </recommendedName>
</protein>
<reference evidence="7 8" key="1">
    <citation type="submission" date="2013-03" db="EMBL/GenBank/DDBJ databases">
        <title>The Genome Sequence of Exophiala aquamarina CBS 119918.</title>
        <authorList>
            <consortium name="The Broad Institute Genomics Platform"/>
            <person name="Cuomo C."/>
            <person name="de Hoog S."/>
            <person name="Gorbushina A."/>
            <person name="Walker B."/>
            <person name="Young S.K."/>
            <person name="Zeng Q."/>
            <person name="Gargeya S."/>
            <person name="Fitzgerald M."/>
            <person name="Haas B."/>
            <person name="Abouelleil A."/>
            <person name="Allen A.W."/>
            <person name="Alvarado L."/>
            <person name="Arachchi H.M."/>
            <person name="Berlin A.M."/>
            <person name="Chapman S.B."/>
            <person name="Gainer-Dewar J."/>
            <person name="Goldberg J."/>
            <person name="Griggs A."/>
            <person name="Gujja S."/>
            <person name="Hansen M."/>
            <person name="Howarth C."/>
            <person name="Imamovic A."/>
            <person name="Ireland A."/>
            <person name="Larimer J."/>
            <person name="McCowan C."/>
            <person name="Murphy C."/>
            <person name="Pearson M."/>
            <person name="Poon T.W."/>
            <person name="Priest M."/>
            <person name="Roberts A."/>
            <person name="Saif S."/>
            <person name="Shea T."/>
            <person name="Sisk P."/>
            <person name="Sykes S."/>
            <person name="Wortman J."/>
            <person name="Nusbaum C."/>
            <person name="Birren B."/>
        </authorList>
    </citation>
    <scope>NUCLEOTIDE SEQUENCE [LARGE SCALE GENOMIC DNA]</scope>
    <source>
        <strain evidence="7 8">CBS 119918</strain>
    </source>
</reference>
<dbReference type="VEuPathDB" id="FungiDB:A1O9_04230"/>
<dbReference type="Gene3D" id="3.50.50.60">
    <property type="entry name" value="FAD/NAD(P)-binding domain"/>
    <property type="match status" value="1"/>
</dbReference>
<dbReference type="Proteomes" id="UP000027920">
    <property type="component" value="Unassembled WGS sequence"/>
</dbReference>
<proteinExistence type="inferred from homology"/>
<keyword evidence="4" id="KW-0560">Oxidoreductase</keyword>
<dbReference type="HOGENOM" id="CLU_009665_19_3_1"/>
<dbReference type="PRINTS" id="PR00420">
    <property type="entry name" value="RNGMNOXGNASE"/>
</dbReference>